<gene>
    <name evidence="1" type="ORF">VO01_12575</name>
</gene>
<name>A0A0D5CJP7_9MICO</name>
<reference evidence="1 2" key="1">
    <citation type="journal article" date="2015" name="Genome Announc.">
        <title>Complete Genome Sequence of Clavibacter michiganensis subsp. insidiosus R1-1 Using PacBio Single-Molecule Real-Time Technology.</title>
        <authorList>
            <person name="Lu Y."/>
            <person name="Samac D.A."/>
            <person name="Glazebrook J."/>
            <person name="Ishimaru C.A."/>
        </authorList>
    </citation>
    <scope>NUCLEOTIDE SEQUENCE [LARGE SCALE GENOMIC DNA]</scope>
    <source>
        <strain evidence="1 2">R1-1</strain>
    </source>
</reference>
<dbReference type="AlphaFoldDB" id="A0A0D5CJP7"/>
<evidence type="ECO:0000313" key="1">
    <source>
        <dbReference type="EMBL" id="AJW79846.1"/>
    </source>
</evidence>
<sequence length="192" mass="21550">MHVIQLGYLGVLDGQPNLALQDPLTRRTRHFSPRPEDAELLRSIDPTRTDQEFSEEERRRLVGFARLGIVALYGDDAPLSALDVIPAPRVDIVLDAVLDDGYRFTSASDEPFELTEYGARFLYKVDGRRTLGEIALATRDDALADDADRAAIEEGVQRIGLSFEEFLTEEAYRFVSALRGRVALTFETTEDE</sequence>
<accession>A0A0D5CJP7</accession>
<organism evidence="1 2">
    <name type="scientific">Clavibacter michiganensis subsp. insidiosus</name>
    <dbReference type="NCBI Taxonomy" id="33014"/>
    <lineage>
        <taxon>Bacteria</taxon>
        <taxon>Bacillati</taxon>
        <taxon>Actinomycetota</taxon>
        <taxon>Actinomycetes</taxon>
        <taxon>Micrococcales</taxon>
        <taxon>Microbacteriaceae</taxon>
        <taxon>Clavibacter</taxon>
    </lineage>
</organism>
<dbReference type="PATRIC" id="fig|33014.5.peg.2593"/>
<dbReference type="OrthoDB" id="649979at2"/>
<dbReference type="HOGENOM" id="CLU_1381991_0_0_11"/>
<proteinExistence type="predicted"/>
<protein>
    <submittedName>
        <fullName evidence="1">Uncharacterized protein</fullName>
    </submittedName>
</protein>
<dbReference type="KEGG" id="cmh:VO01_12575"/>
<dbReference type="EMBL" id="CP011043">
    <property type="protein sequence ID" value="AJW79846.1"/>
    <property type="molecule type" value="Genomic_DNA"/>
</dbReference>
<evidence type="ECO:0000313" key="2">
    <source>
        <dbReference type="Proteomes" id="UP000032604"/>
    </source>
</evidence>
<dbReference type="RefSeq" id="WP_045529414.1">
    <property type="nucleotide sequence ID" value="NZ_CP011043.1"/>
</dbReference>
<dbReference type="Proteomes" id="UP000032604">
    <property type="component" value="Chromosome"/>
</dbReference>